<evidence type="ECO:0008006" key="5">
    <source>
        <dbReference type="Google" id="ProtNLM"/>
    </source>
</evidence>
<reference evidence="3 4" key="1">
    <citation type="submission" date="2021-02" db="EMBL/GenBank/DDBJ databases">
        <title>De Novo genome assembly of isolated myxobacteria.</title>
        <authorList>
            <person name="Stevens D.C."/>
        </authorList>
    </citation>
    <scope>NUCLEOTIDE SEQUENCE [LARGE SCALE GENOMIC DNA]</scope>
    <source>
        <strain evidence="4">SCPEA02</strain>
    </source>
</reference>
<dbReference type="Proteomes" id="UP000662747">
    <property type="component" value="Chromosome"/>
</dbReference>
<feature type="transmembrane region" description="Helical" evidence="2">
    <location>
        <begin position="266"/>
        <end position="284"/>
    </location>
</feature>
<keyword evidence="2" id="KW-0472">Membrane</keyword>
<evidence type="ECO:0000313" key="3">
    <source>
        <dbReference type="EMBL" id="QSQ22524.1"/>
    </source>
</evidence>
<feature type="region of interest" description="Disordered" evidence="1">
    <location>
        <begin position="46"/>
        <end position="76"/>
    </location>
</feature>
<dbReference type="EMBL" id="CP071090">
    <property type="protein sequence ID" value="QSQ22524.1"/>
    <property type="molecule type" value="Genomic_DNA"/>
</dbReference>
<proteinExistence type="predicted"/>
<sequence>MKFQCEACERLVPLEVFRVEAGVLVVKCDRCGAESRARMASSVAVGASSLSGEGASGTPGSPPREPPVAAVPGSPPAAAVLGSPPVAAMPGPPPAAAVPGSSPVAAMPGPLPAPPRASSPSLRVVRGREASVPLSGEALFEPPPGHCPKCVAPRREDAEACAQCGLVYVNFNADEHRPSDVLADAWQALAAQWDDWDAHDRLMTLAMGRGELAMLGRLYRLRLARAPDDVMAQRGRDELVRRATLVVPATSEVASGSSVSQKRVKAIGVTVLLLVMLVMAVLMFQNLRALMAGP</sequence>
<keyword evidence="2" id="KW-0812">Transmembrane</keyword>
<evidence type="ECO:0000256" key="2">
    <source>
        <dbReference type="SAM" id="Phobius"/>
    </source>
</evidence>
<evidence type="ECO:0000256" key="1">
    <source>
        <dbReference type="SAM" id="MobiDB-lite"/>
    </source>
</evidence>
<protein>
    <recommendedName>
        <fullName evidence="5">Zinc finger/thioredoxin putative domain-containing protein</fullName>
    </recommendedName>
</protein>
<name>A0ABX7NVY5_9BACT</name>
<accession>A0ABX7NVY5</accession>
<keyword evidence="4" id="KW-1185">Reference proteome</keyword>
<dbReference type="RefSeq" id="WP_206724100.1">
    <property type="nucleotide sequence ID" value="NZ_CP071090.1"/>
</dbReference>
<keyword evidence="2" id="KW-1133">Transmembrane helix</keyword>
<evidence type="ECO:0000313" key="4">
    <source>
        <dbReference type="Proteomes" id="UP000662747"/>
    </source>
</evidence>
<organism evidence="3 4">
    <name type="scientific">Pyxidicoccus parkwayensis</name>
    <dbReference type="NCBI Taxonomy" id="2813578"/>
    <lineage>
        <taxon>Bacteria</taxon>
        <taxon>Pseudomonadati</taxon>
        <taxon>Myxococcota</taxon>
        <taxon>Myxococcia</taxon>
        <taxon>Myxococcales</taxon>
        <taxon>Cystobacterineae</taxon>
        <taxon>Myxococcaceae</taxon>
        <taxon>Pyxidicoccus</taxon>
    </lineage>
</organism>
<gene>
    <name evidence="3" type="ORF">JY651_46695</name>
</gene>
<feature type="compositionally biased region" description="Low complexity" evidence="1">
    <location>
        <begin position="67"/>
        <end position="76"/>
    </location>
</feature>